<dbReference type="SUPFAM" id="SSF50129">
    <property type="entry name" value="GroES-like"/>
    <property type="match status" value="1"/>
</dbReference>
<evidence type="ECO:0000259" key="3">
    <source>
        <dbReference type="SMART" id="SM00829"/>
    </source>
</evidence>
<proteinExistence type="predicted"/>
<gene>
    <name evidence="4" type="ORF">BU204_07530</name>
</gene>
<comment type="caution">
    <text evidence="4">The sequence shown here is derived from an EMBL/GenBank/DDBJ whole genome shotgun (WGS) entry which is preliminary data.</text>
</comment>
<keyword evidence="5" id="KW-1185">Reference proteome</keyword>
<dbReference type="AlphaFoldDB" id="A0A1Q8CVI5"/>
<sequence length="327" mass="33235">MTTAAGARRVRLTSTGGPEVLRVEAMPVPEPGPGQILITTEAAGVAFHDISTRQGLTPGALPEVQGFDVVGHVARVGAGVAEFTVGQRVGALIGAGGYATHVLAPALRTAPLPEGPPAEHLDALMLNYLTAWQMFHRVARPAPGEAVLVLGAAGGVGSALSQIATAAGVEVYGTSSPGRRGRVQAGGATWVADQAAVPVPVAAVFDPVGGPSLARSRRAAKPSGVVVSYGFSFATGVGYSKAGAMARTVGALLRAKLTPGPRVVVHTVARAVDKDPAGFRADIAALVEQLAAGAIKPEVVTLPLEQAAEAHRRLENREVEGKLVLVP</sequence>
<dbReference type="RefSeq" id="WP_075124812.1">
    <property type="nucleotide sequence ID" value="NZ_MSIE01000008.1"/>
</dbReference>
<dbReference type="Proteomes" id="UP000185596">
    <property type="component" value="Unassembled WGS sequence"/>
</dbReference>
<accession>A0A1Q8CVI5</accession>
<evidence type="ECO:0000313" key="5">
    <source>
        <dbReference type="Proteomes" id="UP000185596"/>
    </source>
</evidence>
<evidence type="ECO:0000256" key="1">
    <source>
        <dbReference type="ARBA" id="ARBA00022857"/>
    </source>
</evidence>
<dbReference type="EMBL" id="MSIE01000008">
    <property type="protein sequence ID" value="OLF18377.1"/>
    <property type="molecule type" value="Genomic_DNA"/>
</dbReference>
<dbReference type="STRING" id="1912961.BU204_07530"/>
<name>A0A1Q8CVI5_9PSEU</name>
<dbReference type="InterPro" id="IPR013154">
    <property type="entry name" value="ADH-like_N"/>
</dbReference>
<dbReference type="SUPFAM" id="SSF51735">
    <property type="entry name" value="NAD(P)-binding Rossmann-fold domains"/>
    <property type="match status" value="1"/>
</dbReference>
<dbReference type="Gene3D" id="3.90.180.10">
    <property type="entry name" value="Medium-chain alcohol dehydrogenases, catalytic domain"/>
    <property type="match status" value="1"/>
</dbReference>
<dbReference type="InterPro" id="IPR020843">
    <property type="entry name" value="ER"/>
</dbReference>
<evidence type="ECO:0000313" key="4">
    <source>
        <dbReference type="EMBL" id="OLF18377.1"/>
    </source>
</evidence>
<dbReference type="InterPro" id="IPR011032">
    <property type="entry name" value="GroES-like_sf"/>
</dbReference>
<dbReference type="Pfam" id="PF08240">
    <property type="entry name" value="ADH_N"/>
    <property type="match status" value="1"/>
</dbReference>
<dbReference type="PANTHER" id="PTHR48106">
    <property type="entry name" value="QUINONE OXIDOREDUCTASE PIG3-RELATED"/>
    <property type="match status" value="1"/>
</dbReference>
<keyword evidence="2" id="KW-0560">Oxidoreductase</keyword>
<dbReference type="InterPro" id="IPR036291">
    <property type="entry name" value="NAD(P)-bd_dom_sf"/>
</dbReference>
<dbReference type="OrthoDB" id="2665481at2"/>
<keyword evidence="1" id="KW-0521">NADP</keyword>
<protein>
    <recommendedName>
        <fullName evidence="3">Enoyl reductase (ER) domain-containing protein</fullName>
    </recommendedName>
</protein>
<feature type="domain" description="Enoyl reductase (ER)" evidence="3">
    <location>
        <begin position="16"/>
        <end position="325"/>
    </location>
</feature>
<organism evidence="4 5">
    <name type="scientific">Actinophytocola xanthii</name>
    <dbReference type="NCBI Taxonomy" id="1912961"/>
    <lineage>
        <taxon>Bacteria</taxon>
        <taxon>Bacillati</taxon>
        <taxon>Actinomycetota</taxon>
        <taxon>Actinomycetes</taxon>
        <taxon>Pseudonocardiales</taxon>
        <taxon>Pseudonocardiaceae</taxon>
    </lineage>
</organism>
<evidence type="ECO:0000256" key="2">
    <source>
        <dbReference type="ARBA" id="ARBA00023002"/>
    </source>
</evidence>
<dbReference type="GO" id="GO:0070402">
    <property type="term" value="F:NADPH binding"/>
    <property type="evidence" value="ECO:0007669"/>
    <property type="project" value="TreeGrafter"/>
</dbReference>
<reference evidence="4 5" key="1">
    <citation type="submission" date="2016-12" db="EMBL/GenBank/DDBJ databases">
        <title>The draft genome sequence of Actinophytocola sp. 11-183.</title>
        <authorList>
            <person name="Wang W."/>
            <person name="Yuan L."/>
        </authorList>
    </citation>
    <scope>NUCLEOTIDE SEQUENCE [LARGE SCALE GENOMIC DNA]</scope>
    <source>
        <strain evidence="4 5">11-183</strain>
    </source>
</reference>
<dbReference type="GO" id="GO:0016651">
    <property type="term" value="F:oxidoreductase activity, acting on NAD(P)H"/>
    <property type="evidence" value="ECO:0007669"/>
    <property type="project" value="TreeGrafter"/>
</dbReference>
<dbReference type="SMART" id="SM00829">
    <property type="entry name" value="PKS_ER"/>
    <property type="match status" value="1"/>
</dbReference>
<dbReference type="Gene3D" id="3.40.50.720">
    <property type="entry name" value="NAD(P)-binding Rossmann-like Domain"/>
    <property type="match status" value="1"/>
</dbReference>
<dbReference type="Pfam" id="PF13602">
    <property type="entry name" value="ADH_zinc_N_2"/>
    <property type="match status" value="1"/>
</dbReference>